<organism evidence="1 2">
    <name type="scientific">Vibrio parahaemolyticus</name>
    <dbReference type="NCBI Taxonomy" id="670"/>
    <lineage>
        <taxon>Bacteria</taxon>
        <taxon>Pseudomonadati</taxon>
        <taxon>Pseudomonadota</taxon>
        <taxon>Gammaproteobacteria</taxon>
        <taxon>Vibrionales</taxon>
        <taxon>Vibrionaceae</taxon>
        <taxon>Vibrio</taxon>
    </lineage>
</organism>
<accession>A0A7Y0S9U0</accession>
<feature type="non-terminal residue" evidence="1">
    <location>
        <position position="1"/>
    </location>
</feature>
<evidence type="ECO:0000313" key="2">
    <source>
        <dbReference type="Proteomes" id="UP000555836"/>
    </source>
</evidence>
<dbReference type="Proteomes" id="UP000555836">
    <property type="component" value="Unassembled WGS sequence"/>
</dbReference>
<keyword evidence="1" id="KW-0675">Receptor</keyword>
<comment type="caution">
    <text evidence="1">The sequence shown here is derived from an EMBL/GenBank/DDBJ whole genome shotgun (WGS) entry which is preliminary data.</text>
</comment>
<evidence type="ECO:0000313" key="1">
    <source>
        <dbReference type="EMBL" id="NMU28973.1"/>
    </source>
</evidence>
<name>A0A7Y0S9U0_VIBPH</name>
<dbReference type="EMBL" id="JABCLD010002059">
    <property type="protein sequence ID" value="NMU28973.1"/>
    <property type="molecule type" value="Genomic_DNA"/>
</dbReference>
<sequence length="115" mass="12565">SLERNTVFMNGNIFLSDDTTFNAQVLLNRNESFGRFAPAAGYFEVDPTTTGGAAFFAENGLDATKGPAAVYYRFNNVGTRDNSVTDFQADLKAGLDGTLYPDSFGEVIWETGYHL</sequence>
<gene>
    <name evidence="1" type="ORF">HKB21_25515</name>
</gene>
<dbReference type="AlphaFoldDB" id="A0A7Y0S9U0"/>
<feature type="non-terminal residue" evidence="1">
    <location>
        <position position="115"/>
    </location>
</feature>
<reference evidence="1 2" key="1">
    <citation type="submission" date="2020-04" db="EMBL/GenBank/DDBJ databases">
        <title>Whole-genome sequencing of Vibrio spp. from China reveals different genetic environments of blaCTX-M-14 among diverse lineages.</title>
        <authorList>
            <person name="Zheng Z."/>
            <person name="Ye L."/>
            <person name="Chen S."/>
        </authorList>
    </citation>
    <scope>NUCLEOTIDE SEQUENCE [LARGE SCALE GENOMIC DNA]</scope>
    <source>
        <strain evidence="1 2">Vb0574</strain>
    </source>
</reference>
<proteinExistence type="predicted"/>
<protein>
    <submittedName>
        <fullName evidence="1">TonB-dependent receptor</fullName>
    </submittedName>
</protein>